<feature type="domain" description="Immunoglobulin" evidence="7">
    <location>
        <begin position="24"/>
        <end position="134"/>
    </location>
</feature>
<feature type="domain" description="Immunoglobulin" evidence="7">
    <location>
        <begin position="220"/>
        <end position="286"/>
    </location>
</feature>
<evidence type="ECO:0000256" key="1">
    <source>
        <dbReference type="ARBA" id="ARBA00004167"/>
    </source>
</evidence>
<keyword evidence="9" id="KW-1185">Reference proteome</keyword>
<comment type="caution">
    <text evidence="8">The sequence shown here is derived from an EMBL/GenBank/DDBJ whole genome shotgun (WGS) entry which is preliminary data.</text>
</comment>
<reference evidence="8" key="1">
    <citation type="submission" date="2020-12" db="EMBL/GenBank/DDBJ databases">
        <authorList>
            <consortium name="Molecular Ecology Group"/>
        </authorList>
    </citation>
    <scope>NUCLEOTIDE SEQUENCE</scope>
    <source>
        <strain evidence="8">TBG_1078</strain>
    </source>
</reference>
<evidence type="ECO:0000256" key="4">
    <source>
        <dbReference type="ARBA" id="ARBA00023136"/>
    </source>
</evidence>
<evidence type="ECO:0000256" key="3">
    <source>
        <dbReference type="ARBA" id="ARBA00022989"/>
    </source>
</evidence>
<dbReference type="PANTHER" id="PTHR12035">
    <property type="entry name" value="SIALIC ACID BINDING IMMUNOGLOBULIN-LIKE LECTIN"/>
    <property type="match status" value="1"/>
</dbReference>
<accession>A0A811ZV20</accession>
<name>A0A811ZV20_NYCPR</name>
<dbReference type="InterPro" id="IPR003599">
    <property type="entry name" value="Ig_sub"/>
</dbReference>
<evidence type="ECO:0000256" key="2">
    <source>
        <dbReference type="ARBA" id="ARBA00022692"/>
    </source>
</evidence>
<feature type="transmembrane region" description="Helical" evidence="5">
    <location>
        <begin position="296"/>
        <end position="320"/>
    </location>
</feature>
<feature type="signal peptide" evidence="6">
    <location>
        <begin position="1"/>
        <end position="17"/>
    </location>
</feature>
<dbReference type="PANTHER" id="PTHR12035:SF132">
    <property type="entry name" value="MYELOID CELL SURFACE ANTIGEN CD33"/>
    <property type="match status" value="1"/>
</dbReference>
<evidence type="ECO:0000259" key="7">
    <source>
        <dbReference type="SMART" id="SM00409"/>
    </source>
</evidence>
<dbReference type="GO" id="GO:0005886">
    <property type="term" value="C:plasma membrane"/>
    <property type="evidence" value="ECO:0007669"/>
    <property type="project" value="TreeGrafter"/>
</dbReference>
<evidence type="ECO:0000256" key="5">
    <source>
        <dbReference type="SAM" id="Phobius"/>
    </source>
</evidence>
<dbReference type="EMBL" id="CAJHUB010000775">
    <property type="protein sequence ID" value="CAD7692286.1"/>
    <property type="molecule type" value="Genomic_DNA"/>
</dbReference>
<proteinExistence type="predicted"/>
<sequence>MLLLLLALLWRREGADCQRRLQVKGLMAVQDSLCVHVPCRFSHPLGNWSHSTPALSYWFWERVNVFQDAPVATNNPGPKVQEETQGRFHLFGNTRTYGCSLHIRDSRSGDSGRYFFHGGGGEVWPSKEPDRSVPWACEQGMPPIFSWMSPPLTSPGPRTLLSSMLTLTPQPQDHGMPLTCQMTLPEAGVITMRTIHLNMSSLMATVSQGNGIASIALENGSSLSVLEDQSLRLVCVINRSLTLCSSKPLNPGMLELPQVREDEGEFTCRAQTMVGSQHTSLRLSLQRKAWPLSEGVLGAVGGAAAMALLFLFLCIIVITVRSCRKKATRPAVSTRNVDMGNANAVTRVP</sequence>
<dbReference type="Proteomes" id="UP000645828">
    <property type="component" value="Unassembled WGS sequence"/>
</dbReference>
<dbReference type="SUPFAM" id="SSF48726">
    <property type="entry name" value="Immunoglobulin"/>
    <property type="match status" value="3"/>
</dbReference>
<gene>
    <name evidence="8" type="ORF">NYPRO_LOCUS25080</name>
</gene>
<dbReference type="AlphaFoldDB" id="A0A811ZV20"/>
<evidence type="ECO:0000313" key="9">
    <source>
        <dbReference type="Proteomes" id="UP000645828"/>
    </source>
</evidence>
<comment type="subcellular location">
    <subcellularLocation>
        <location evidence="1">Membrane</location>
        <topology evidence="1">Single-pass membrane protein</topology>
    </subcellularLocation>
</comment>
<keyword evidence="4 5" id="KW-0472">Membrane</keyword>
<organism evidence="8 9">
    <name type="scientific">Nyctereutes procyonoides</name>
    <name type="common">Raccoon dog</name>
    <name type="synonym">Canis procyonoides</name>
    <dbReference type="NCBI Taxonomy" id="34880"/>
    <lineage>
        <taxon>Eukaryota</taxon>
        <taxon>Metazoa</taxon>
        <taxon>Chordata</taxon>
        <taxon>Craniata</taxon>
        <taxon>Vertebrata</taxon>
        <taxon>Euteleostomi</taxon>
        <taxon>Mammalia</taxon>
        <taxon>Eutheria</taxon>
        <taxon>Laurasiatheria</taxon>
        <taxon>Carnivora</taxon>
        <taxon>Caniformia</taxon>
        <taxon>Canidae</taxon>
        <taxon>Nyctereutes</taxon>
    </lineage>
</organism>
<keyword evidence="3 5" id="KW-1133">Transmembrane helix</keyword>
<dbReference type="GO" id="GO:0033691">
    <property type="term" value="F:sialic acid binding"/>
    <property type="evidence" value="ECO:0007669"/>
    <property type="project" value="TreeGrafter"/>
</dbReference>
<evidence type="ECO:0000313" key="8">
    <source>
        <dbReference type="EMBL" id="CAD7692286.1"/>
    </source>
</evidence>
<evidence type="ECO:0000256" key="6">
    <source>
        <dbReference type="SAM" id="SignalP"/>
    </source>
</evidence>
<dbReference type="InterPro" id="IPR036179">
    <property type="entry name" value="Ig-like_dom_sf"/>
</dbReference>
<dbReference type="InterPro" id="IPR051036">
    <property type="entry name" value="SIGLEC"/>
</dbReference>
<keyword evidence="2 5" id="KW-0812">Transmembrane</keyword>
<dbReference type="GO" id="GO:0007155">
    <property type="term" value="P:cell adhesion"/>
    <property type="evidence" value="ECO:0007669"/>
    <property type="project" value="TreeGrafter"/>
</dbReference>
<protein>
    <submittedName>
        <fullName evidence="8">(raccoon dog) hypothetical protein</fullName>
    </submittedName>
</protein>
<dbReference type="InterPro" id="IPR013783">
    <property type="entry name" value="Ig-like_fold"/>
</dbReference>
<feature type="chain" id="PRO_5032605993" evidence="6">
    <location>
        <begin position="18"/>
        <end position="349"/>
    </location>
</feature>
<dbReference type="SMART" id="SM00409">
    <property type="entry name" value="IG"/>
    <property type="match status" value="2"/>
</dbReference>
<dbReference type="Gene3D" id="2.60.40.10">
    <property type="entry name" value="Immunoglobulins"/>
    <property type="match status" value="2"/>
</dbReference>
<keyword evidence="6" id="KW-0732">Signal</keyword>